<dbReference type="EMBL" id="MN740346">
    <property type="protein sequence ID" value="QHU01682.1"/>
    <property type="molecule type" value="Genomic_DNA"/>
</dbReference>
<accession>A0A6C0J7Q2</accession>
<proteinExistence type="predicted"/>
<sequence>MIADGDFSNYSSPSTEDGVLCCTVCWSSMYYLEMKSIGSRGEVFTGGVVCKNQRHCHWLCSDDEDNTLVTVEYCSRDCAKKLGVEKEYDYYQPVQDPRVPDIDGCGGGMRFRNTLSKFCGPTCKGDCVRKEYDARITIDSDDY</sequence>
<dbReference type="AlphaFoldDB" id="A0A6C0J7Q2"/>
<protein>
    <submittedName>
        <fullName evidence="1">Uncharacterized protein</fullName>
    </submittedName>
</protein>
<name>A0A6C0J7Q2_9ZZZZ</name>
<evidence type="ECO:0000313" key="1">
    <source>
        <dbReference type="EMBL" id="QHU01682.1"/>
    </source>
</evidence>
<reference evidence="1" key="1">
    <citation type="journal article" date="2020" name="Nature">
        <title>Giant virus diversity and host interactions through global metagenomics.</title>
        <authorList>
            <person name="Schulz F."/>
            <person name="Roux S."/>
            <person name="Paez-Espino D."/>
            <person name="Jungbluth S."/>
            <person name="Walsh D.A."/>
            <person name="Denef V.J."/>
            <person name="McMahon K.D."/>
            <person name="Konstantinidis K.T."/>
            <person name="Eloe-Fadrosh E.A."/>
            <person name="Kyrpides N.C."/>
            <person name="Woyke T."/>
        </authorList>
    </citation>
    <scope>NUCLEOTIDE SEQUENCE</scope>
    <source>
        <strain evidence="1">GVMAG-M-3300025874-2</strain>
    </source>
</reference>
<organism evidence="1">
    <name type="scientific">viral metagenome</name>
    <dbReference type="NCBI Taxonomy" id="1070528"/>
    <lineage>
        <taxon>unclassified sequences</taxon>
        <taxon>metagenomes</taxon>
        <taxon>organismal metagenomes</taxon>
    </lineage>
</organism>